<dbReference type="InterPro" id="IPR010895">
    <property type="entry name" value="CHRD"/>
</dbReference>
<protein>
    <submittedName>
        <fullName evidence="3">CHRD domain-containing protein</fullName>
    </submittedName>
</protein>
<name>A0AAU7JNK4_9HYPH</name>
<organism evidence="3">
    <name type="scientific">Alsobacter sp. KACC 23698</name>
    <dbReference type="NCBI Taxonomy" id="3149229"/>
    <lineage>
        <taxon>Bacteria</taxon>
        <taxon>Pseudomonadati</taxon>
        <taxon>Pseudomonadota</taxon>
        <taxon>Alphaproteobacteria</taxon>
        <taxon>Hyphomicrobiales</taxon>
        <taxon>Alsobacteraceae</taxon>
        <taxon>Alsobacter</taxon>
    </lineage>
</organism>
<feature type="signal peptide" evidence="1">
    <location>
        <begin position="1"/>
        <end position="26"/>
    </location>
</feature>
<reference evidence="3" key="1">
    <citation type="submission" date="2024-05" db="EMBL/GenBank/DDBJ databases">
        <authorList>
            <person name="Kim S."/>
            <person name="Heo J."/>
            <person name="Choi H."/>
            <person name="Choi Y."/>
            <person name="Kwon S.-W."/>
            <person name="Kim Y."/>
        </authorList>
    </citation>
    <scope>NUCLEOTIDE SEQUENCE</scope>
    <source>
        <strain evidence="3">KACC 23698</strain>
    </source>
</reference>
<keyword evidence="1" id="KW-0732">Signal</keyword>
<feature type="domain" description="CHRD" evidence="2">
    <location>
        <begin position="29"/>
        <end position="142"/>
    </location>
</feature>
<gene>
    <name evidence="3" type="ORF">ABEG18_06845</name>
</gene>
<proteinExistence type="predicted"/>
<dbReference type="SMART" id="SM00754">
    <property type="entry name" value="CHRD"/>
    <property type="match status" value="1"/>
</dbReference>
<dbReference type="AlphaFoldDB" id="A0AAU7JNK4"/>
<sequence>MVADRHHPLALLGLFAFGLFAGPAAAESVPWTASLSSKDVVPPTNSAGKGQLDAVYDTVSKEFKWTLTYSGLSGPVTSVNFHGPAEQGKEGPILFPAGPATASPIKGSLQLSIPQADALKRGVYVEIQTSKFPGGEIRGELK</sequence>
<dbReference type="EMBL" id="CP157484">
    <property type="protein sequence ID" value="XBO41704.1"/>
    <property type="molecule type" value="Genomic_DNA"/>
</dbReference>
<evidence type="ECO:0000256" key="1">
    <source>
        <dbReference type="SAM" id="SignalP"/>
    </source>
</evidence>
<evidence type="ECO:0000259" key="2">
    <source>
        <dbReference type="SMART" id="SM00754"/>
    </source>
</evidence>
<feature type="chain" id="PRO_5043795372" evidence="1">
    <location>
        <begin position="27"/>
        <end position="142"/>
    </location>
</feature>
<accession>A0AAU7JNK4</accession>
<dbReference type="Pfam" id="PF07452">
    <property type="entry name" value="CHRD"/>
    <property type="match status" value="1"/>
</dbReference>
<evidence type="ECO:0000313" key="3">
    <source>
        <dbReference type="EMBL" id="XBO41704.1"/>
    </source>
</evidence>
<dbReference type="RefSeq" id="WP_406858547.1">
    <property type="nucleotide sequence ID" value="NZ_CP157484.1"/>
</dbReference>